<evidence type="ECO:0000313" key="3">
    <source>
        <dbReference type="Proteomes" id="UP000046155"/>
    </source>
</evidence>
<dbReference type="InterPro" id="IPR052018">
    <property type="entry name" value="PHP_domain"/>
</dbReference>
<dbReference type="Pfam" id="PF02811">
    <property type="entry name" value="PHP"/>
    <property type="match status" value="1"/>
</dbReference>
<dbReference type="Proteomes" id="UP000046155">
    <property type="component" value="Unassembled WGS sequence"/>
</dbReference>
<dbReference type="InterPro" id="IPR004013">
    <property type="entry name" value="PHP_dom"/>
</dbReference>
<dbReference type="CDD" id="cd07438">
    <property type="entry name" value="PHP_HisPPase_AMP"/>
    <property type="match status" value="1"/>
</dbReference>
<gene>
    <name evidence="2" type="ORF">SSCH_1480012</name>
</gene>
<evidence type="ECO:0000313" key="2">
    <source>
        <dbReference type="EMBL" id="CEO88114.1"/>
    </source>
</evidence>
<dbReference type="InterPro" id="IPR003141">
    <property type="entry name" value="Pol/His_phosphatase_N"/>
</dbReference>
<dbReference type="SMART" id="SM00481">
    <property type="entry name" value="POLIIIAc"/>
    <property type="match status" value="1"/>
</dbReference>
<feature type="domain" description="Polymerase/histidinol phosphatase N-terminal" evidence="1">
    <location>
        <begin position="3"/>
        <end position="68"/>
    </location>
</feature>
<keyword evidence="3" id="KW-1185">Reference proteome</keyword>
<dbReference type="OrthoDB" id="9804333at2"/>
<reference evidence="3" key="1">
    <citation type="submission" date="2015-01" db="EMBL/GenBank/DDBJ databases">
        <authorList>
            <person name="Manzoor Shahid"/>
            <person name="Zubair Saima"/>
        </authorList>
    </citation>
    <scope>NUCLEOTIDE SEQUENCE [LARGE SCALE GENOMIC DNA]</scope>
    <source>
        <strain evidence="3">Sp3</strain>
    </source>
</reference>
<dbReference type="GO" id="GO:0035312">
    <property type="term" value="F:5'-3' DNA exonuclease activity"/>
    <property type="evidence" value="ECO:0007669"/>
    <property type="project" value="TreeGrafter"/>
</dbReference>
<dbReference type="AlphaFoldDB" id="A0A0B7MC43"/>
<protein>
    <submittedName>
        <fullName evidence="2">PHP domain protein</fullName>
    </submittedName>
</protein>
<dbReference type="Gene3D" id="1.10.150.650">
    <property type="match status" value="1"/>
</dbReference>
<dbReference type="PANTHER" id="PTHR42924:SF3">
    <property type="entry name" value="POLYMERASE_HISTIDINOL PHOSPHATASE N-TERMINAL DOMAIN-CONTAINING PROTEIN"/>
    <property type="match status" value="1"/>
</dbReference>
<dbReference type="GO" id="GO:0004534">
    <property type="term" value="F:5'-3' RNA exonuclease activity"/>
    <property type="evidence" value="ECO:0007669"/>
    <property type="project" value="TreeGrafter"/>
</dbReference>
<dbReference type="Gene3D" id="3.20.20.140">
    <property type="entry name" value="Metal-dependent hydrolases"/>
    <property type="match status" value="1"/>
</dbReference>
<dbReference type="SUPFAM" id="SSF89550">
    <property type="entry name" value="PHP domain-like"/>
    <property type="match status" value="1"/>
</dbReference>
<sequence length="262" mass="29247">MYADLHIHSTASDGIHAPDKIVDFALKKGLSVISLTDHDSTDGIDQAVEAARGTHLEVIPGIEINTDWEETEVHILGYYLDYNLRSFQDTLDEIRQTREERAKKMVDKLADIGVVLTYEQVKRIAGEATICRPHIAQAMIEGGYVSSIKDAFDRYLSRGKPGYVPRTKLDPFSAIAIIERAEGIPVLAHPGLSKRDDLIPALVKKGLLGIEVYYPFHTTDMVDNYRWFCQKYGLVMTGGTDYHGPGTEYPHLGEVGVEKKIC</sequence>
<dbReference type="RefSeq" id="WP_044664340.1">
    <property type="nucleotide sequence ID" value="NZ_CDRZ01000055.1"/>
</dbReference>
<name>A0A0B7MC43_9FIRM</name>
<accession>A0A0B7MC43</accession>
<evidence type="ECO:0000259" key="1">
    <source>
        <dbReference type="SMART" id="SM00481"/>
    </source>
</evidence>
<dbReference type="EMBL" id="CDRZ01000055">
    <property type="protein sequence ID" value="CEO88114.1"/>
    <property type="molecule type" value="Genomic_DNA"/>
</dbReference>
<proteinExistence type="predicted"/>
<organism evidence="2 3">
    <name type="scientific">Syntrophaceticus schinkii</name>
    <dbReference type="NCBI Taxonomy" id="499207"/>
    <lineage>
        <taxon>Bacteria</taxon>
        <taxon>Bacillati</taxon>
        <taxon>Bacillota</taxon>
        <taxon>Clostridia</taxon>
        <taxon>Thermoanaerobacterales</taxon>
        <taxon>Thermoanaerobacterales Family III. Incertae Sedis</taxon>
        <taxon>Syntrophaceticus</taxon>
    </lineage>
</organism>
<dbReference type="PANTHER" id="PTHR42924">
    <property type="entry name" value="EXONUCLEASE"/>
    <property type="match status" value="1"/>
</dbReference>
<dbReference type="InterPro" id="IPR016195">
    <property type="entry name" value="Pol/histidinol_Pase-like"/>
</dbReference>